<gene>
    <name evidence="1" type="ORF">NC653_004612</name>
</gene>
<dbReference type="EMBL" id="JAQIZT010000001">
    <property type="protein sequence ID" value="KAJ7015361.1"/>
    <property type="molecule type" value="Genomic_DNA"/>
</dbReference>
<evidence type="ECO:0000313" key="2">
    <source>
        <dbReference type="Proteomes" id="UP001164929"/>
    </source>
</evidence>
<sequence length="58" mass="6492">MREGGERQGMPQSLMKAASITEETMGIFISIIILKPEELTWSRVQITNKLKGSSNEPK</sequence>
<organism evidence="1 2">
    <name type="scientific">Populus alba x Populus x berolinensis</name>
    <dbReference type="NCBI Taxonomy" id="444605"/>
    <lineage>
        <taxon>Eukaryota</taxon>
        <taxon>Viridiplantae</taxon>
        <taxon>Streptophyta</taxon>
        <taxon>Embryophyta</taxon>
        <taxon>Tracheophyta</taxon>
        <taxon>Spermatophyta</taxon>
        <taxon>Magnoliopsida</taxon>
        <taxon>eudicotyledons</taxon>
        <taxon>Gunneridae</taxon>
        <taxon>Pentapetalae</taxon>
        <taxon>rosids</taxon>
        <taxon>fabids</taxon>
        <taxon>Malpighiales</taxon>
        <taxon>Salicaceae</taxon>
        <taxon>Saliceae</taxon>
        <taxon>Populus</taxon>
    </lineage>
</organism>
<evidence type="ECO:0000313" key="1">
    <source>
        <dbReference type="EMBL" id="KAJ7015361.1"/>
    </source>
</evidence>
<reference evidence="1 2" key="1">
    <citation type="journal article" date="2023" name="Mol. Ecol. Resour.">
        <title>Chromosome-level genome assembly of a triploid poplar Populus alba 'Berolinensis'.</title>
        <authorList>
            <person name="Chen S."/>
            <person name="Yu Y."/>
            <person name="Wang X."/>
            <person name="Wang S."/>
            <person name="Zhang T."/>
            <person name="Zhou Y."/>
            <person name="He R."/>
            <person name="Meng N."/>
            <person name="Wang Y."/>
            <person name="Liu W."/>
            <person name="Liu Z."/>
            <person name="Liu J."/>
            <person name="Guo Q."/>
            <person name="Huang H."/>
            <person name="Sederoff R.R."/>
            <person name="Wang G."/>
            <person name="Qu G."/>
            <person name="Chen S."/>
        </authorList>
    </citation>
    <scope>NUCLEOTIDE SEQUENCE [LARGE SCALE GENOMIC DNA]</scope>
    <source>
        <strain evidence="1">SC-2020</strain>
    </source>
</reference>
<dbReference type="AlphaFoldDB" id="A0AAD6RUD4"/>
<dbReference type="Proteomes" id="UP001164929">
    <property type="component" value="Chromosome 1"/>
</dbReference>
<keyword evidence="2" id="KW-1185">Reference proteome</keyword>
<protein>
    <submittedName>
        <fullName evidence="1">Uncharacterized protein</fullName>
    </submittedName>
</protein>
<name>A0AAD6RUD4_9ROSI</name>
<comment type="caution">
    <text evidence="1">The sequence shown here is derived from an EMBL/GenBank/DDBJ whole genome shotgun (WGS) entry which is preliminary data.</text>
</comment>
<accession>A0AAD6RUD4</accession>
<proteinExistence type="predicted"/>